<dbReference type="SUPFAM" id="SSF48295">
    <property type="entry name" value="TrpR-like"/>
    <property type="match status" value="1"/>
</dbReference>
<dbReference type="AlphaFoldDB" id="N8NX79"/>
<dbReference type="GO" id="GO:0043565">
    <property type="term" value="F:sequence-specific DNA binding"/>
    <property type="evidence" value="ECO:0007669"/>
    <property type="project" value="InterPro"/>
</dbReference>
<feature type="domain" description="Transposase DDE" evidence="1">
    <location>
        <begin position="106"/>
        <end position="167"/>
    </location>
</feature>
<evidence type="ECO:0000313" key="2">
    <source>
        <dbReference type="EMBL" id="ENU18785.1"/>
    </source>
</evidence>
<accession>N8NX79</accession>
<dbReference type="PANTHER" id="PTHR33795">
    <property type="entry name" value="INSERTION ELEMENT IS150 PROTEIN INSJ"/>
    <property type="match status" value="1"/>
</dbReference>
<dbReference type="SUPFAM" id="SSF46689">
    <property type="entry name" value="Homeodomain-like"/>
    <property type="match status" value="1"/>
</dbReference>
<gene>
    <name evidence="2" type="ORF">F994_02743</name>
</gene>
<evidence type="ECO:0000259" key="1">
    <source>
        <dbReference type="Pfam" id="PF13612"/>
    </source>
</evidence>
<evidence type="ECO:0000313" key="3">
    <source>
        <dbReference type="Proteomes" id="UP000013086"/>
    </source>
</evidence>
<organism evidence="2 3">
    <name type="scientific">Acinetobacter bohemicus ANC 3994</name>
    <dbReference type="NCBI Taxonomy" id="1217715"/>
    <lineage>
        <taxon>Bacteria</taxon>
        <taxon>Pseudomonadati</taxon>
        <taxon>Pseudomonadota</taxon>
        <taxon>Gammaproteobacteria</taxon>
        <taxon>Moraxellales</taxon>
        <taxon>Moraxellaceae</taxon>
        <taxon>Acinetobacter</taxon>
    </lineage>
</organism>
<dbReference type="EMBL" id="APOH01000020">
    <property type="protein sequence ID" value="ENU18785.1"/>
    <property type="molecule type" value="Genomic_DNA"/>
</dbReference>
<dbReference type="InterPro" id="IPR052057">
    <property type="entry name" value="IS150/IS1296_orfA-like"/>
</dbReference>
<dbReference type="Proteomes" id="UP000013086">
    <property type="component" value="Unassembled WGS sequence"/>
</dbReference>
<dbReference type="HOGENOM" id="CLU_1583013_0_0_6"/>
<sequence length="168" mass="19949">MAKYSQDFKHKVEQAYFTGIGGYNTISHHFSVTHSLIEKWVVQYQKYGLDGLVVQSSRTIFSIEFKMNTVQMILEGMPFQEVRRQLSLSDRSLLYRWLQQYQEHGTADIKMVEQLVEALKAKFYADRGYISQELKSRVKNQDIDLITYHRKNMQSWGLSKEDKYYLKQ</sequence>
<dbReference type="PANTHER" id="PTHR33795:SF1">
    <property type="entry name" value="INSERTION ELEMENT IS150 PROTEIN INSJ"/>
    <property type="match status" value="1"/>
</dbReference>
<dbReference type="InterPro" id="IPR025668">
    <property type="entry name" value="Tnp_DDE_dom"/>
</dbReference>
<reference evidence="2 3" key="1">
    <citation type="submission" date="2013-02" db="EMBL/GenBank/DDBJ databases">
        <title>The Genome Sequence of Acinetobacter sp. ANC 3994.</title>
        <authorList>
            <consortium name="The Broad Institute Genome Sequencing Platform"/>
            <consortium name="The Broad Institute Genome Sequencing Center for Infectious Disease"/>
            <person name="Cerqueira G."/>
            <person name="Feldgarden M."/>
            <person name="Courvalin P."/>
            <person name="Perichon B."/>
            <person name="Grillot-Courvalin C."/>
            <person name="Clermont D."/>
            <person name="Rocha E."/>
            <person name="Yoon E.-J."/>
            <person name="Nemec A."/>
            <person name="Walker B."/>
            <person name="Young S.K."/>
            <person name="Zeng Q."/>
            <person name="Gargeya S."/>
            <person name="Fitzgerald M."/>
            <person name="Haas B."/>
            <person name="Abouelleil A."/>
            <person name="Alvarado L."/>
            <person name="Arachchi H.M."/>
            <person name="Berlin A.M."/>
            <person name="Chapman S.B."/>
            <person name="Dewar J."/>
            <person name="Goldberg J."/>
            <person name="Griggs A."/>
            <person name="Gujja S."/>
            <person name="Hansen M."/>
            <person name="Howarth C."/>
            <person name="Imamovic A."/>
            <person name="Larimer J."/>
            <person name="McCowan C."/>
            <person name="Murphy C."/>
            <person name="Neiman D."/>
            <person name="Pearson M."/>
            <person name="Priest M."/>
            <person name="Roberts A."/>
            <person name="Saif S."/>
            <person name="Shea T."/>
            <person name="Sisk P."/>
            <person name="Sykes S."/>
            <person name="Wortman J."/>
            <person name="Nusbaum C."/>
            <person name="Birren B."/>
        </authorList>
    </citation>
    <scope>NUCLEOTIDE SEQUENCE [LARGE SCALE GENOMIC DNA]</scope>
    <source>
        <strain evidence="2 3">ANC 3994</strain>
    </source>
</reference>
<dbReference type="InterPro" id="IPR010921">
    <property type="entry name" value="Trp_repressor/repl_initiator"/>
</dbReference>
<dbReference type="PATRIC" id="fig|1217715.3.peg.2680"/>
<dbReference type="Pfam" id="PF13612">
    <property type="entry name" value="DDE_Tnp_1_3"/>
    <property type="match status" value="1"/>
</dbReference>
<name>N8NX79_9GAMM</name>
<dbReference type="InterPro" id="IPR036388">
    <property type="entry name" value="WH-like_DNA-bd_sf"/>
</dbReference>
<comment type="caution">
    <text evidence="2">The sequence shown here is derived from an EMBL/GenBank/DDBJ whole genome shotgun (WGS) entry which is preliminary data.</text>
</comment>
<proteinExistence type="predicted"/>
<protein>
    <recommendedName>
        <fullName evidence="1">Transposase DDE domain-containing protein</fullName>
    </recommendedName>
</protein>
<dbReference type="Gene3D" id="1.10.10.10">
    <property type="entry name" value="Winged helix-like DNA-binding domain superfamily/Winged helix DNA-binding domain"/>
    <property type="match status" value="1"/>
</dbReference>
<dbReference type="InterPro" id="IPR009057">
    <property type="entry name" value="Homeodomain-like_sf"/>
</dbReference>
<dbReference type="eggNOG" id="COG2963">
    <property type="taxonomic scope" value="Bacteria"/>
</dbReference>